<dbReference type="PROSITE" id="PS51186">
    <property type="entry name" value="GNAT"/>
    <property type="match status" value="1"/>
</dbReference>
<gene>
    <name evidence="2" type="ORF">PT974_08164</name>
</gene>
<dbReference type="InterPro" id="IPR000182">
    <property type="entry name" value="GNAT_dom"/>
</dbReference>
<proteinExistence type="predicted"/>
<evidence type="ECO:0000313" key="2">
    <source>
        <dbReference type="EMBL" id="KAK5989901.1"/>
    </source>
</evidence>
<dbReference type="PANTHER" id="PTHR42791">
    <property type="entry name" value="GNAT FAMILY ACETYLTRANSFERASE"/>
    <property type="match status" value="1"/>
</dbReference>
<evidence type="ECO:0000313" key="3">
    <source>
        <dbReference type="Proteomes" id="UP001338125"/>
    </source>
</evidence>
<comment type="caution">
    <text evidence="2">The sequence shown here is derived from an EMBL/GenBank/DDBJ whole genome shotgun (WGS) entry which is preliminary data.</text>
</comment>
<dbReference type="SUPFAM" id="SSF55729">
    <property type="entry name" value="Acyl-CoA N-acyltransferases (Nat)"/>
    <property type="match status" value="1"/>
</dbReference>
<dbReference type="CDD" id="cd04301">
    <property type="entry name" value="NAT_SF"/>
    <property type="match status" value="1"/>
</dbReference>
<feature type="domain" description="N-acetyltransferase" evidence="1">
    <location>
        <begin position="91"/>
        <end position="230"/>
    </location>
</feature>
<organism evidence="2 3">
    <name type="scientific">Cladobotryum mycophilum</name>
    <dbReference type="NCBI Taxonomy" id="491253"/>
    <lineage>
        <taxon>Eukaryota</taxon>
        <taxon>Fungi</taxon>
        <taxon>Dikarya</taxon>
        <taxon>Ascomycota</taxon>
        <taxon>Pezizomycotina</taxon>
        <taxon>Sordariomycetes</taxon>
        <taxon>Hypocreomycetidae</taxon>
        <taxon>Hypocreales</taxon>
        <taxon>Hypocreaceae</taxon>
        <taxon>Cladobotryum</taxon>
    </lineage>
</organism>
<dbReference type="PANTHER" id="PTHR42791:SF2">
    <property type="entry name" value="N-ACETYLTRANSFERASE DOMAIN-CONTAINING PROTEIN"/>
    <property type="match status" value="1"/>
</dbReference>
<evidence type="ECO:0000259" key="1">
    <source>
        <dbReference type="PROSITE" id="PS51186"/>
    </source>
</evidence>
<dbReference type="InterPro" id="IPR052523">
    <property type="entry name" value="Trichothecene_AcTrans"/>
</dbReference>
<dbReference type="Proteomes" id="UP001338125">
    <property type="component" value="Unassembled WGS sequence"/>
</dbReference>
<dbReference type="InterPro" id="IPR016181">
    <property type="entry name" value="Acyl_CoA_acyltransferase"/>
</dbReference>
<dbReference type="EMBL" id="JAVFKD010000014">
    <property type="protein sequence ID" value="KAK5989901.1"/>
    <property type="molecule type" value="Genomic_DNA"/>
</dbReference>
<sequence>MSKYEISACTVQDHEALANNNIKAWWSDQHWTIPWRHRTREHVIEQVIKRMPRTLLADRTFKRHQKAVDPETGRLLGCARWTLPLSHATNADGTPAWPEALVPAVSPEEEAEINRVAETAIWDPNEESDVLFAPINKIEKELMGDKPYMLLVLLAVNPEDQGKGVATALVESGIRAAEKLGLDIFILAFKAGLGVYKRLGFRVLQEYIQDDSMYGGTGDHRVYYMTNEKNRVPTEA</sequence>
<dbReference type="Gene3D" id="3.40.630.30">
    <property type="match status" value="1"/>
</dbReference>
<protein>
    <recommendedName>
        <fullName evidence="1">N-acetyltransferase domain-containing protein</fullName>
    </recommendedName>
</protein>
<name>A0ABR0SE04_9HYPO</name>
<keyword evidence="3" id="KW-1185">Reference proteome</keyword>
<dbReference type="Pfam" id="PF00583">
    <property type="entry name" value="Acetyltransf_1"/>
    <property type="match status" value="1"/>
</dbReference>
<reference evidence="2 3" key="1">
    <citation type="submission" date="2024-01" db="EMBL/GenBank/DDBJ databases">
        <title>Complete genome of Cladobotryum mycophilum ATHUM6906.</title>
        <authorList>
            <person name="Christinaki A.C."/>
            <person name="Myridakis A.I."/>
            <person name="Kouvelis V.N."/>
        </authorList>
    </citation>
    <scope>NUCLEOTIDE SEQUENCE [LARGE SCALE GENOMIC DNA]</scope>
    <source>
        <strain evidence="2 3">ATHUM6906</strain>
    </source>
</reference>
<accession>A0ABR0SE04</accession>